<evidence type="ECO:0000313" key="2">
    <source>
        <dbReference type="Proteomes" id="UP000567179"/>
    </source>
</evidence>
<accession>A0A8H5BT15</accession>
<proteinExistence type="predicted"/>
<dbReference type="AlphaFoldDB" id="A0A8H5BT15"/>
<gene>
    <name evidence="1" type="ORF">D9619_011444</name>
</gene>
<dbReference type="Proteomes" id="UP000567179">
    <property type="component" value="Unassembled WGS sequence"/>
</dbReference>
<keyword evidence="2" id="KW-1185">Reference proteome</keyword>
<sequence>MKRSRTSRNFIENRIDSCLSAFRKRVMVISGTAVSMFRGVWFGGSTHARALAEFCDAAASSLRCAAHQILDTPVSFNILKRHFHDHLRGTAHISEQDGTFHSVAPGAYIFSILLRLRACFRVLRSSLILHLGPLSAPSRRRSHLFISCLPVRTSM</sequence>
<dbReference type="EMBL" id="JAACJJ010000003">
    <property type="protein sequence ID" value="KAF5328719.1"/>
    <property type="molecule type" value="Genomic_DNA"/>
</dbReference>
<protein>
    <submittedName>
        <fullName evidence="1">Uncharacterized protein</fullName>
    </submittedName>
</protein>
<evidence type="ECO:0000313" key="1">
    <source>
        <dbReference type="EMBL" id="KAF5328719.1"/>
    </source>
</evidence>
<name>A0A8H5BT15_9AGAR</name>
<organism evidence="1 2">
    <name type="scientific">Psilocybe cf. subviscida</name>
    <dbReference type="NCBI Taxonomy" id="2480587"/>
    <lineage>
        <taxon>Eukaryota</taxon>
        <taxon>Fungi</taxon>
        <taxon>Dikarya</taxon>
        <taxon>Basidiomycota</taxon>
        <taxon>Agaricomycotina</taxon>
        <taxon>Agaricomycetes</taxon>
        <taxon>Agaricomycetidae</taxon>
        <taxon>Agaricales</taxon>
        <taxon>Agaricineae</taxon>
        <taxon>Strophariaceae</taxon>
        <taxon>Psilocybe</taxon>
    </lineage>
</organism>
<comment type="caution">
    <text evidence="1">The sequence shown here is derived from an EMBL/GenBank/DDBJ whole genome shotgun (WGS) entry which is preliminary data.</text>
</comment>
<reference evidence="1 2" key="1">
    <citation type="journal article" date="2020" name="ISME J.">
        <title>Uncovering the hidden diversity of litter-decomposition mechanisms in mushroom-forming fungi.</title>
        <authorList>
            <person name="Floudas D."/>
            <person name="Bentzer J."/>
            <person name="Ahren D."/>
            <person name="Johansson T."/>
            <person name="Persson P."/>
            <person name="Tunlid A."/>
        </authorList>
    </citation>
    <scope>NUCLEOTIDE SEQUENCE [LARGE SCALE GENOMIC DNA]</scope>
    <source>
        <strain evidence="1 2">CBS 101986</strain>
    </source>
</reference>